<dbReference type="AlphaFoldDB" id="A0A0F8Y3W2"/>
<reference evidence="1" key="1">
    <citation type="journal article" date="2015" name="Nature">
        <title>Complex archaea that bridge the gap between prokaryotes and eukaryotes.</title>
        <authorList>
            <person name="Spang A."/>
            <person name="Saw J.H."/>
            <person name="Jorgensen S.L."/>
            <person name="Zaremba-Niedzwiedzka K."/>
            <person name="Martijn J."/>
            <person name="Lind A.E."/>
            <person name="van Eijk R."/>
            <person name="Schleper C."/>
            <person name="Guy L."/>
            <person name="Ettema T.J."/>
        </authorList>
    </citation>
    <scope>NUCLEOTIDE SEQUENCE</scope>
</reference>
<dbReference type="EMBL" id="LAZR01055552">
    <property type="protein sequence ID" value="KKK76112.1"/>
    <property type="molecule type" value="Genomic_DNA"/>
</dbReference>
<evidence type="ECO:0000313" key="1">
    <source>
        <dbReference type="EMBL" id="KKK76112.1"/>
    </source>
</evidence>
<protein>
    <submittedName>
        <fullName evidence="1">Uncharacterized protein</fullName>
    </submittedName>
</protein>
<name>A0A0F8Y3W2_9ZZZZ</name>
<proteinExistence type="predicted"/>
<sequence length="84" mass="10041">MVLNKRALKDTIIIKSSVIETYHKYILYLYFSVQMYIGKKWIDLKLIINFIIDNSHQLQSQQFGKGHHQQLYLPKSFDHIGKKM</sequence>
<accession>A0A0F8Y3W2</accession>
<organism evidence="1">
    <name type="scientific">marine sediment metagenome</name>
    <dbReference type="NCBI Taxonomy" id="412755"/>
    <lineage>
        <taxon>unclassified sequences</taxon>
        <taxon>metagenomes</taxon>
        <taxon>ecological metagenomes</taxon>
    </lineage>
</organism>
<comment type="caution">
    <text evidence="1">The sequence shown here is derived from an EMBL/GenBank/DDBJ whole genome shotgun (WGS) entry which is preliminary data.</text>
</comment>
<gene>
    <name evidence="1" type="ORF">LCGC14_2866970</name>
</gene>